<keyword evidence="3" id="KW-1185">Reference proteome</keyword>
<organism evidence="2 3">
    <name type="scientific">Tilletiopsis washingtonensis</name>
    <dbReference type="NCBI Taxonomy" id="58919"/>
    <lineage>
        <taxon>Eukaryota</taxon>
        <taxon>Fungi</taxon>
        <taxon>Dikarya</taxon>
        <taxon>Basidiomycota</taxon>
        <taxon>Ustilaginomycotina</taxon>
        <taxon>Exobasidiomycetes</taxon>
        <taxon>Entylomatales</taxon>
        <taxon>Entylomatales incertae sedis</taxon>
        <taxon>Tilletiopsis</taxon>
    </lineage>
</organism>
<evidence type="ECO:0000313" key="3">
    <source>
        <dbReference type="Proteomes" id="UP000245946"/>
    </source>
</evidence>
<dbReference type="EMBL" id="KZ819305">
    <property type="protein sequence ID" value="PWN95341.1"/>
    <property type="molecule type" value="Genomic_DNA"/>
</dbReference>
<feature type="compositionally biased region" description="Acidic residues" evidence="1">
    <location>
        <begin position="310"/>
        <end position="332"/>
    </location>
</feature>
<sequence length="340" mass="37582">MIPLPGAGRRGDIAVDRARAAAAAAASASSSPPLDSYAAHAHAQLDALASGIGLSSQQQAAQQQQLSRRSRSPPASSAHASSSRLPTTLPSSGIFVPRTSRTSAGVRKPLSRCSESELEGISERADSLLRSAAVREKLAPAELERLRRDGEEARRRLEDIRRTKEEEKGRREEVRLVGRMEELELREESASPRLTNSPAMLYGRSPTSNYALGSSPTHTTEARRFVREREQSPTPGRVQLLSFQQASALERHTYEVQAAVERQRIEAATQRALARMGIKDDDAPSALPGNATAAARERQRDERERREQQQAEEEQEEEREEMEGEGEEYAEEEWARGIEI</sequence>
<dbReference type="GeneID" id="37270921"/>
<evidence type="ECO:0000313" key="2">
    <source>
        <dbReference type="EMBL" id="PWN95341.1"/>
    </source>
</evidence>
<dbReference type="Proteomes" id="UP000245946">
    <property type="component" value="Unassembled WGS sequence"/>
</dbReference>
<feature type="compositionally biased region" description="Polar residues" evidence="1">
    <location>
        <begin position="205"/>
        <end position="219"/>
    </location>
</feature>
<feature type="region of interest" description="Disordered" evidence="1">
    <location>
        <begin position="184"/>
        <end position="238"/>
    </location>
</feature>
<proteinExistence type="predicted"/>
<gene>
    <name evidence="2" type="ORF">FA09DRAFT_332243</name>
</gene>
<name>A0A316Z1C3_9BASI</name>
<feature type="compositionally biased region" description="Basic and acidic residues" evidence="1">
    <location>
        <begin position="220"/>
        <end position="231"/>
    </location>
</feature>
<reference evidence="2 3" key="1">
    <citation type="journal article" date="2018" name="Mol. Biol. Evol.">
        <title>Broad Genomic Sampling Reveals a Smut Pathogenic Ancestry of the Fungal Clade Ustilaginomycotina.</title>
        <authorList>
            <person name="Kijpornyongpan T."/>
            <person name="Mondo S.J."/>
            <person name="Barry K."/>
            <person name="Sandor L."/>
            <person name="Lee J."/>
            <person name="Lipzen A."/>
            <person name="Pangilinan J."/>
            <person name="LaButti K."/>
            <person name="Hainaut M."/>
            <person name="Henrissat B."/>
            <person name="Grigoriev I.V."/>
            <person name="Spatafora J.W."/>
            <person name="Aime M.C."/>
        </authorList>
    </citation>
    <scope>NUCLEOTIDE SEQUENCE [LARGE SCALE GENOMIC DNA]</scope>
    <source>
        <strain evidence="2 3">MCA 4186</strain>
    </source>
</reference>
<accession>A0A316Z1C3</accession>
<dbReference type="OrthoDB" id="2552423at2759"/>
<evidence type="ECO:0000256" key="1">
    <source>
        <dbReference type="SAM" id="MobiDB-lite"/>
    </source>
</evidence>
<protein>
    <submittedName>
        <fullName evidence="2">Uncharacterized protein</fullName>
    </submittedName>
</protein>
<feature type="region of interest" description="Disordered" evidence="1">
    <location>
        <begin position="54"/>
        <end position="122"/>
    </location>
</feature>
<feature type="region of interest" description="Disordered" evidence="1">
    <location>
        <begin position="276"/>
        <end position="340"/>
    </location>
</feature>
<feature type="compositionally biased region" description="Basic and acidic residues" evidence="1">
    <location>
        <begin position="295"/>
        <end position="309"/>
    </location>
</feature>
<feature type="region of interest" description="Disordered" evidence="1">
    <location>
        <begin position="139"/>
        <end position="171"/>
    </location>
</feature>
<dbReference type="AlphaFoldDB" id="A0A316Z1C3"/>
<dbReference type="RefSeq" id="XP_025595620.1">
    <property type="nucleotide sequence ID" value="XM_025743377.1"/>
</dbReference>
<feature type="compositionally biased region" description="Low complexity" evidence="1">
    <location>
        <begin position="54"/>
        <end position="92"/>
    </location>
</feature>